<evidence type="ECO:0000313" key="1">
    <source>
        <dbReference type="EMBL" id="MBC2962432.1"/>
    </source>
</evidence>
<reference evidence="1 2" key="1">
    <citation type="submission" date="2020-08" db="EMBL/GenBank/DDBJ databases">
        <title>novel species in genus Nocardioides.</title>
        <authorList>
            <person name="Zhang G."/>
        </authorList>
    </citation>
    <scope>NUCLEOTIDE SEQUENCE [LARGE SCALE GENOMIC DNA]</scope>
    <source>
        <strain evidence="1 2">SC8A-24</strain>
    </source>
</reference>
<proteinExistence type="predicted"/>
<dbReference type="RefSeq" id="WP_186347607.1">
    <property type="nucleotide sequence ID" value="NZ_BMMR01000005.1"/>
</dbReference>
<gene>
    <name evidence="1" type="ORF">H7344_19255</name>
</gene>
<accession>A0ABR6UD98</accession>
<evidence type="ECO:0000313" key="2">
    <source>
        <dbReference type="Proteomes" id="UP000604001"/>
    </source>
</evidence>
<name>A0ABR6UD98_9ACTN</name>
<protein>
    <recommendedName>
        <fullName evidence="3">Flagellar protein FliT</fullName>
    </recommendedName>
</protein>
<dbReference type="EMBL" id="JACMYC010000021">
    <property type="protein sequence ID" value="MBC2962432.1"/>
    <property type="molecule type" value="Genomic_DNA"/>
</dbReference>
<keyword evidence="2" id="KW-1185">Reference proteome</keyword>
<comment type="caution">
    <text evidence="1">The sequence shown here is derived from an EMBL/GenBank/DDBJ whole genome shotgun (WGS) entry which is preliminary data.</text>
</comment>
<evidence type="ECO:0008006" key="3">
    <source>
        <dbReference type="Google" id="ProtNLM"/>
    </source>
</evidence>
<dbReference type="Proteomes" id="UP000604001">
    <property type="component" value="Unassembled WGS sequence"/>
</dbReference>
<sequence>MTEQRVDRGGLPIVDHGDREAWEIALDRLELDLVRIERALGVGDFVDDGTCWEVPSRYGPLPGELRTRAEELLARQRSVIETLRERMATTLRQRAVVDSIGRAAQTPEPRAAYIDLTA</sequence>
<organism evidence="1 2">
    <name type="scientific">Nocardioides deserti</name>
    <dbReference type="NCBI Taxonomy" id="1588644"/>
    <lineage>
        <taxon>Bacteria</taxon>
        <taxon>Bacillati</taxon>
        <taxon>Actinomycetota</taxon>
        <taxon>Actinomycetes</taxon>
        <taxon>Propionibacteriales</taxon>
        <taxon>Nocardioidaceae</taxon>
        <taxon>Nocardioides</taxon>
    </lineage>
</organism>